<dbReference type="CDD" id="cd13957">
    <property type="entry name" value="PT_UbiA_Cox10"/>
    <property type="match status" value="1"/>
</dbReference>
<dbReference type="AlphaFoldDB" id="A0ABD5RJ18"/>
<comment type="pathway">
    <text evidence="3 11">Porphyrin-containing compound metabolism; heme O biosynthesis; heme O from protoheme: step 1/1.</text>
</comment>
<comment type="catalytic activity">
    <reaction evidence="10 11">
        <text>heme b + (2E,6E)-farnesyl diphosphate + H2O = Fe(II)-heme o + diphosphate</text>
        <dbReference type="Rhea" id="RHEA:28070"/>
        <dbReference type="ChEBI" id="CHEBI:15377"/>
        <dbReference type="ChEBI" id="CHEBI:33019"/>
        <dbReference type="ChEBI" id="CHEBI:60344"/>
        <dbReference type="ChEBI" id="CHEBI:60530"/>
        <dbReference type="ChEBI" id="CHEBI:175763"/>
        <dbReference type="EC" id="2.5.1.141"/>
    </reaction>
</comment>
<name>A0ABD5RJ18_9EURY</name>
<feature type="transmembrane region" description="Helical" evidence="11">
    <location>
        <begin position="417"/>
        <end position="436"/>
    </location>
</feature>
<keyword evidence="7 11" id="KW-1133">Transmembrane helix</keyword>
<evidence type="ECO:0000256" key="9">
    <source>
        <dbReference type="ARBA" id="ARBA00023136"/>
    </source>
</evidence>
<feature type="transmembrane region" description="Helical" evidence="11">
    <location>
        <begin position="265"/>
        <end position="286"/>
    </location>
</feature>
<dbReference type="NCBIfam" id="NF003349">
    <property type="entry name" value="PRK04375.1-2"/>
    <property type="match status" value="1"/>
</dbReference>
<feature type="transmembrane region" description="Helical" evidence="11">
    <location>
        <begin position="222"/>
        <end position="244"/>
    </location>
</feature>
<proteinExistence type="inferred from homology"/>
<feature type="transmembrane region" description="Helical" evidence="11">
    <location>
        <begin position="85"/>
        <end position="106"/>
    </location>
</feature>
<comment type="caution">
    <text evidence="13">The sequence shown here is derived from an EMBL/GenBank/DDBJ whole genome shotgun (WGS) entry which is preliminary data.</text>
</comment>
<dbReference type="InterPro" id="IPR044878">
    <property type="entry name" value="UbiA_sf"/>
</dbReference>
<dbReference type="HAMAP" id="MF_00154">
    <property type="entry name" value="CyoE_CtaB"/>
    <property type="match status" value="1"/>
</dbReference>
<dbReference type="PANTHER" id="PTHR43448">
    <property type="entry name" value="PROTOHEME IX FARNESYLTRANSFERASE, MITOCHONDRIAL"/>
    <property type="match status" value="1"/>
</dbReference>
<evidence type="ECO:0000256" key="6">
    <source>
        <dbReference type="ARBA" id="ARBA00022692"/>
    </source>
</evidence>
<gene>
    <name evidence="11" type="primary">ctaB</name>
    <name evidence="13" type="ORF">ACFPYI_03155</name>
</gene>
<evidence type="ECO:0000256" key="1">
    <source>
        <dbReference type="ARBA" id="ARBA00004019"/>
    </source>
</evidence>
<comment type="subcellular location">
    <subcellularLocation>
        <location evidence="2 11">Cell membrane</location>
        <topology evidence="2 11">Multi-pass membrane protein</topology>
    </subcellularLocation>
</comment>
<feature type="region of interest" description="Disordered" evidence="12">
    <location>
        <begin position="141"/>
        <end position="175"/>
    </location>
</feature>
<comment type="function">
    <text evidence="1 11">Converts heme B (protoheme IX) to heme O by substitution of the vinyl group on carbon 2 of heme B porphyrin ring with a hydroxyethyl farnesyl side group.</text>
</comment>
<evidence type="ECO:0000256" key="10">
    <source>
        <dbReference type="ARBA" id="ARBA00047690"/>
    </source>
</evidence>
<dbReference type="EC" id="2.5.1.141" evidence="11"/>
<feature type="transmembrane region" description="Helical" evidence="11">
    <location>
        <begin position="292"/>
        <end position="311"/>
    </location>
</feature>
<evidence type="ECO:0000313" key="14">
    <source>
        <dbReference type="Proteomes" id="UP001596099"/>
    </source>
</evidence>
<dbReference type="Pfam" id="PF01040">
    <property type="entry name" value="UbiA"/>
    <property type="match status" value="1"/>
</dbReference>
<feature type="transmembrane region" description="Helical" evidence="11">
    <location>
        <begin position="448"/>
        <end position="469"/>
    </location>
</feature>
<dbReference type="NCBIfam" id="TIGR01473">
    <property type="entry name" value="cyoE_ctaB"/>
    <property type="match status" value="1"/>
</dbReference>
<organism evidence="13 14">
    <name type="scientific">Halomarina salina</name>
    <dbReference type="NCBI Taxonomy" id="1872699"/>
    <lineage>
        <taxon>Archaea</taxon>
        <taxon>Methanobacteriati</taxon>
        <taxon>Methanobacteriota</taxon>
        <taxon>Stenosarchaea group</taxon>
        <taxon>Halobacteria</taxon>
        <taxon>Halobacteriales</taxon>
        <taxon>Natronomonadaceae</taxon>
        <taxon>Halomarina</taxon>
    </lineage>
</organism>
<keyword evidence="9 11" id="KW-0472">Membrane</keyword>
<evidence type="ECO:0000256" key="7">
    <source>
        <dbReference type="ARBA" id="ARBA00022989"/>
    </source>
</evidence>
<keyword evidence="6 11" id="KW-0812">Transmembrane</keyword>
<comment type="caution">
    <text evidence="11">Lacks conserved residue(s) required for the propagation of feature annotation.</text>
</comment>
<keyword evidence="14" id="KW-1185">Reference proteome</keyword>
<comment type="miscellaneous">
    <text evidence="11">Carbon 2 of the heme B porphyrin ring is defined according to the Fischer nomenclature.</text>
</comment>
<evidence type="ECO:0000256" key="2">
    <source>
        <dbReference type="ARBA" id="ARBA00004651"/>
    </source>
</evidence>
<dbReference type="Proteomes" id="UP001596099">
    <property type="component" value="Unassembled WGS sequence"/>
</dbReference>
<evidence type="ECO:0000256" key="3">
    <source>
        <dbReference type="ARBA" id="ARBA00004919"/>
    </source>
</evidence>
<feature type="transmembrane region" description="Helical" evidence="11">
    <location>
        <begin position="394"/>
        <end position="411"/>
    </location>
</feature>
<keyword evidence="8 11" id="KW-0350">Heme biosynthesis</keyword>
<dbReference type="Gene3D" id="1.10.357.140">
    <property type="entry name" value="UbiA prenyltransferase"/>
    <property type="match status" value="1"/>
</dbReference>
<evidence type="ECO:0000256" key="5">
    <source>
        <dbReference type="ARBA" id="ARBA00022679"/>
    </source>
</evidence>
<dbReference type="InterPro" id="IPR000537">
    <property type="entry name" value="UbiA_prenyltransferase"/>
</dbReference>
<evidence type="ECO:0000256" key="12">
    <source>
        <dbReference type="SAM" id="MobiDB-lite"/>
    </source>
</evidence>
<keyword evidence="5 11" id="KW-0808">Transferase</keyword>
<evidence type="ECO:0000256" key="11">
    <source>
        <dbReference type="HAMAP-Rule" id="MF_00154"/>
    </source>
</evidence>
<comment type="similarity">
    <text evidence="4">In the C-terminal section; belongs to the UbiA prenyltransferase family. Protoheme IX farnesyltransferase subfamily.</text>
</comment>
<comment type="similarity">
    <text evidence="11">Belongs to the UbiA prenyltransferase family. Protoheme IX farnesyltransferase subfamily.</text>
</comment>
<dbReference type="InterPro" id="IPR006369">
    <property type="entry name" value="Protohaem_IX_farnesylTrfase"/>
</dbReference>
<feature type="transmembrane region" description="Helical" evidence="11">
    <location>
        <begin position="56"/>
        <end position="78"/>
    </location>
</feature>
<feature type="transmembrane region" description="Helical" evidence="11">
    <location>
        <begin position="318"/>
        <end position="337"/>
    </location>
</feature>
<feature type="transmembrane region" description="Helical" evidence="11">
    <location>
        <begin position="118"/>
        <end position="136"/>
    </location>
</feature>
<feature type="transmembrane region" description="Helical" evidence="11">
    <location>
        <begin position="198"/>
        <end position="216"/>
    </location>
</feature>
<dbReference type="EMBL" id="JBHSQH010000001">
    <property type="protein sequence ID" value="MFC5970319.1"/>
    <property type="molecule type" value="Genomic_DNA"/>
</dbReference>
<protein>
    <recommendedName>
        <fullName evidence="11">Protoheme IX farnesyltransferase</fullName>
        <ecNumber evidence="11">2.5.1.141</ecNumber>
    </recommendedName>
    <alternativeName>
        <fullName evidence="11">Heme B farnesyltransferase</fullName>
    </alternativeName>
    <alternativeName>
        <fullName evidence="11">Heme O synthase</fullName>
    </alternativeName>
</protein>
<keyword evidence="11" id="KW-1003">Cell membrane</keyword>
<dbReference type="GO" id="GO:0048034">
    <property type="term" value="P:heme O biosynthetic process"/>
    <property type="evidence" value="ECO:0007669"/>
    <property type="project" value="UniProtKB-UniRule"/>
</dbReference>
<dbReference type="GO" id="GO:0008495">
    <property type="term" value="F:protoheme IX farnesyltransferase activity"/>
    <property type="evidence" value="ECO:0007669"/>
    <property type="project" value="UniProtKB-UniRule"/>
</dbReference>
<evidence type="ECO:0000313" key="13">
    <source>
        <dbReference type="EMBL" id="MFC5970319.1"/>
    </source>
</evidence>
<accession>A0ABD5RJ18</accession>
<dbReference type="GO" id="GO:0005886">
    <property type="term" value="C:plasma membrane"/>
    <property type="evidence" value="ECO:0007669"/>
    <property type="project" value="UniProtKB-SubCell"/>
</dbReference>
<sequence length="470" mass="48843">MTRPRFTTLLAATLVGVYLLVVVGATASLADAVAACGTWPTCSGPVSDPQVAVAVGHRIAAVVVGLLGLATTVVGWSVATARVRVALLVAGVGYPLQAGVGAFVALEGAPSTLTGTHLVAGTAIFTTLALALAWQLEAETGDPTDAPTGQTDRATEPTPDHDADDGPVAPTASVQPTGPLARVKRVVWAYFQLMKPRLMWLLCLVASAGMALAAGPDLRVDTIVLTLLGGVLSIGASGTFNHVLERDIDRKMERTSDRPLAKHEVPVRNALAFAAVLTVASVALFWQVNALAAALGFVAIVFYSVVYTLILKPNTVQNTVIGGAAGALPALIGWVAVTGTTDGALPGLALAAVIFLWTPAHFYNLALAYKDDYARGGFPMMPVVRGETVTRKHIVWYLAATLVAATLLTALTGLGWLYATATVVFGGVFLWAVVLLHRERTESAAFRAFHASNAYLGALLVAVVLDAVVV</sequence>
<dbReference type="RefSeq" id="WP_247419166.1">
    <property type="nucleotide sequence ID" value="NZ_JALLGW010000002.1"/>
</dbReference>
<evidence type="ECO:0000256" key="4">
    <source>
        <dbReference type="ARBA" id="ARBA00010223"/>
    </source>
</evidence>
<dbReference type="PANTHER" id="PTHR43448:SF2">
    <property type="entry name" value="PROTOHEME IX FARNESYLTRANSFERASE, MITOCHONDRIAL"/>
    <property type="match status" value="1"/>
</dbReference>
<reference evidence="13 14" key="1">
    <citation type="journal article" date="2019" name="Int. J. Syst. Evol. Microbiol.">
        <title>The Global Catalogue of Microorganisms (GCM) 10K type strain sequencing project: providing services to taxonomists for standard genome sequencing and annotation.</title>
        <authorList>
            <consortium name="The Broad Institute Genomics Platform"/>
            <consortium name="The Broad Institute Genome Sequencing Center for Infectious Disease"/>
            <person name="Wu L."/>
            <person name="Ma J."/>
        </authorList>
    </citation>
    <scope>NUCLEOTIDE SEQUENCE [LARGE SCALE GENOMIC DNA]</scope>
    <source>
        <strain evidence="13 14">CGMCC 1.12543</strain>
    </source>
</reference>
<evidence type="ECO:0000256" key="8">
    <source>
        <dbReference type="ARBA" id="ARBA00023133"/>
    </source>
</evidence>
<feature type="transmembrane region" description="Helical" evidence="11">
    <location>
        <begin position="343"/>
        <end position="365"/>
    </location>
</feature>